<evidence type="ECO:0000313" key="8">
    <source>
        <dbReference type="EMBL" id="OCL36356.1"/>
    </source>
</evidence>
<evidence type="ECO:0000256" key="1">
    <source>
        <dbReference type="ARBA" id="ARBA00004651"/>
    </source>
</evidence>
<organism evidence="8 9">
    <name type="scientific">Tessaracoccus lapidicaptus</name>
    <dbReference type="NCBI Taxonomy" id="1427523"/>
    <lineage>
        <taxon>Bacteria</taxon>
        <taxon>Bacillati</taxon>
        <taxon>Actinomycetota</taxon>
        <taxon>Actinomycetes</taxon>
        <taxon>Propionibacteriales</taxon>
        <taxon>Propionibacteriaceae</taxon>
        <taxon>Tessaracoccus</taxon>
    </lineage>
</organism>
<comment type="subcellular location">
    <subcellularLocation>
        <location evidence="1">Cell membrane</location>
        <topology evidence="1">Multi-pass membrane protein</topology>
    </subcellularLocation>
</comment>
<dbReference type="GO" id="GO:0005886">
    <property type="term" value="C:plasma membrane"/>
    <property type="evidence" value="ECO:0007669"/>
    <property type="project" value="UniProtKB-SubCell"/>
</dbReference>
<dbReference type="Proteomes" id="UP000093501">
    <property type="component" value="Unassembled WGS sequence"/>
</dbReference>
<evidence type="ECO:0000256" key="2">
    <source>
        <dbReference type="ARBA" id="ARBA00022475"/>
    </source>
</evidence>
<feature type="domain" description="ABC3 transporter permease C-terminal" evidence="7">
    <location>
        <begin position="244"/>
        <end position="357"/>
    </location>
</feature>
<evidence type="ECO:0000256" key="4">
    <source>
        <dbReference type="ARBA" id="ARBA00022989"/>
    </source>
</evidence>
<dbReference type="EMBL" id="MBQD01000011">
    <property type="protein sequence ID" value="OCL36356.1"/>
    <property type="molecule type" value="Genomic_DNA"/>
</dbReference>
<keyword evidence="4" id="KW-1133">Transmembrane helix</keyword>
<evidence type="ECO:0000256" key="3">
    <source>
        <dbReference type="ARBA" id="ARBA00022692"/>
    </source>
</evidence>
<dbReference type="PANTHER" id="PTHR30572:SF4">
    <property type="entry name" value="ABC TRANSPORTER PERMEASE YTRF"/>
    <property type="match status" value="1"/>
</dbReference>
<sequence>MFRHAVSELRLHPGRFIATLVAIAISVGFIVAISVFISTEQNGTGKANSMALSTADLVAVAGDEGLSAEAAELIGTVDGVAAVQRVINASAEVTAGDRTVFATLWVNQAPEFRWAELAEGAYPEAPGEITVARDMADKLGVGLGDEVQAGPGQPLTVVGITRDARSLFTSTGYLWQPADEFPAAGAVAILLAEDADPSAVADEVVRAADGVAPGLTVQTAQEYRDAALVATTGDFDVFKNLLLAFAVIAVLVGMITIANTFTILLAQRRRQLGLLRAVGASGSQVMGRMVLESLLLGLAGSLVGVGLGFAVAAAGSAVTGSWYWGLTVDWAEVGLAVLVGVLATLISAVVPSVAAARVRPLEALQAVPTEAQARRAGAVRAVVCGLLIAGGVALAVLSQVGRSEMNLVYAAASGVLLTLGVLGAAPFFVPALLRLAGRLAGPAGPTARLALKNSARNPRRAAATASALMLAIGLIVTLQIALTSARTSAMDTIDRELPLDLSATYESGVPAGTADAVRAVPGVAEVAVLPGKVVEVDGASYFAVDDHAARLDMGVEAEPIPDTVARFDEVGPDTPATFAIGDVELTSETGELYGWRAFGVSAATLDRLPGQMVDAALWVKLTDRTDATAINRAIAALAAEEQPDLSNSGAQMAGILEQVVGVVILIMTALLGVAVLIAVVGVGNTLGLSVLERQRESALLRALGMQRGQLQLMLLIEALALVLVGALVGFAAGIFFAWLGLSAAFAAVPGGTVDLRLAMDPAWTFGLVGVCLAAAALASVLPGRRAAGATPTEALAVD</sequence>
<gene>
    <name evidence="8" type="ORF">BCR15_00295</name>
</gene>
<evidence type="ECO:0000256" key="6">
    <source>
        <dbReference type="ARBA" id="ARBA00038076"/>
    </source>
</evidence>
<dbReference type="RefSeq" id="WP_068750523.1">
    <property type="nucleotide sequence ID" value="NZ_LR214441.1"/>
</dbReference>
<dbReference type="AlphaFoldDB" id="A0A1C0APV5"/>
<protein>
    <recommendedName>
        <fullName evidence="7">ABC3 transporter permease C-terminal domain-containing protein</fullName>
    </recommendedName>
</protein>
<keyword evidence="9" id="KW-1185">Reference proteome</keyword>
<reference evidence="9" key="1">
    <citation type="submission" date="2016-07" db="EMBL/GenBank/DDBJ databases">
        <authorList>
            <person name="Florea S."/>
            <person name="Webb J.S."/>
            <person name="Jaromczyk J."/>
            <person name="Schardl C.L."/>
        </authorList>
    </citation>
    <scope>NUCLEOTIDE SEQUENCE [LARGE SCALE GENOMIC DNA]</scope>
    <source>
        <strain evidence="9">IPBSL-7</strain>
    </source>
</reference>
<dbReference type="GO" id="GO:0022857">
    <property type="term" value="F:transmembrane transporter activity"/>
    <property type="evidence" value="ECO:0007669"/>
    <property type="project" value="TreeGrafter"/>
</dbReference>
<proteinExistence type="inferred from homology"/>
<evidence type="ECO:0000256" key="5">
    <source>
        <dbReference type="ARBA" id="ARBA00023136"/>
    </source>
</evidence>
<name>A0A1C0APV5_9ACTN</name>
<keyword evidence="5" id="KW-0472">Membrane</keyword>
<dbReference type="InterPro" id="IPR050250">
    <property type="entry name" value="Macrolide_Exporter_MacB"/>
</dbReference>
<comment type="similarity">
    <text evidence="6">Belongs to the ABC-4 integral membrane protein family.</text>
</comment>
<keyword evidence="2" id="KW-1003">Cell membrane</keyword>
<keyword evidence="3" id="KW-0812">Transmembrane</keyword>
<comment type="caution">
    <text evidence="8">The sequence shown here is derived from an EMBL/GenBank/DDBJ whole genome shotgun (WGS) entry which is preliminary data.</text>
</comment>
<evidence type="ECO:0000313" key="9">
    <source>
        <dbReference type="Proteomes" id="UP000093501"/>
    </source>
</evidence>
<dbReference type="PANTHER" id="PTHR30572">
    <property type="entry name" value="MEMBRANE COMPONENT OF TRANSPORTER-RELATED"/>
    <property type="match status" value="1"/>
</dbReference>
<dbReference type="InterPro" id="IPR003838">
    <property type="entry name" value="ABC3_permease_C"/>
</dbReference>
<evidence type="ECO:0000259" key="7">
    <source>
        <dbReference type="Pfam" id="PF02687"/>
    </source>
</evidence>
<accession>A0A1C0APV5</accession>
<feature type="domain" description="ABC3 transporter permease C-terminal" evidence="7">
    <location>
        <begin position="670"/>
        <end position="790"/>
    </location>
</feature>
<dbReference type="Pfam" id="PF02687">
    <property type="entry name" value="FtsX"/>
    <property type="match status" value="2"/>
</dbReference>